<gene>
    <name evidence="17 21" type="primary">murD</name>
    <name evidence="21" type="ORF">FYJ60_06850</name>
</gene>
<feature type="domain" description="Mur ligase C-terminal" evidence="19">
    <location>
        <begin position="336"/>
        <end position="452"/>
    </location>
</feature>
<evidence type="ECO:0000256" key="15">
    <source>
        <dbReference type="ARBA" id="ARBA00032324"/>
    </source>
</evidence>
<evidence type="ECO:0000256" key="8">
    <source>
        <dbReference type="ARBA" id="ARBA00022598"/>
    </source>
</evidence>
<dbReference type="EC" id="6.3.2.9" evidence="5 17"/>
<comment type="subcellular location">
    <subcellularLocation>
        <location evidence="2 17 18">Cytoplasm</location>
    </subcellularLocation>
</comment>
<dbReference type="PANTHER" id="PTHR43692:SF1">
    <property type="entry name" value="UDP-N-ACETYLMURAMOYLALANINE--D-GLUTAMATE LIGASE"/>
    <property type="match status" value="1"/>
</dbReference>
<dbReference type="HAMAP" id="MF_00639">
    <property type="entry name" value="MurD"/>
    <property type="match status" value="1"/>
</dbReference>
<dbReference type="GO" id="GO:0008764">
    <property type="term" value="F:UDP-N-acetylmuramoylalanine-D-glutamate ligase activity"/>
    <property type="evidence" value="ECO:0007669"/>
    <property type="project" value="UniProtKB-UniRule"/>
</dbReference>
<keyword evidence="7 17" id="KW-0963">Cytoplasm</keyword>
<keyword evidence="13 17" id="KW-0961">Cell wall biogenesis/degradation</keyword>
<evidence type="ECO:0000256" key="13">
    <source>
        <dbReference type="ARBA" id="ARBA00023316"/>
    </source>
</evidence>
<dbReference type="GO" id="GO:0005524">
    <property type="term" value="F:ATP binding"/>
    <property type="evidence" value="ECO:0007669"/>
    <property type="project" value="UniProtKB-UniRule"/>
</dbReference>
<evidence type="ECO:0000256" key="14">
    <source>
        <dbReference type="ARBA" id="ARBA00030398"/>
    </source>
</evidence>
<dbReference type="Gene3D" id="3.40.50.720">
    <property type="entry name" value="NAD(P)-binding Rossmann-like Domain"/>
    <property type="match status" value="1"/>
</dbReference>
<evidence type="ECO:0000259" key="20">
    <source>
        <dbReference type="Pfam" id="PF08245"/>
    </source>
</evidence>
<organism evidence="21 22">
    <name type="scientific">Bilifractor porci</name>
    <dbReference type="NCBI Taxonomy" id="2606636"/>
    <lineage>
        <taxon>Bacteria</taxon>
        <taxon>Bacillati</taxon>
        <taxon>Bacillota</taxon>
        <taxon>Clostridia</taxon>
        <taxon>Lachnospirales</taxon>
        <taxon>Lachnospiraceae</taxon>
        <taxon>Bilifractor</taxon>
    </lineage>
</organism>
<dbReference type="SUPFAM" id="SSF53244">
    <property type="entry name" value="MurD-like peptide ligases, peptide-binding domain"/>
    <property type="match status" value="1"/>
</dbReference>
<dbReference type="GO" id="GO:0009252">
    <property type="term" value="P:peptidoglycan biosynthetic process"/>
    <property type="evidence" value="ECO:0007669"/>
    <property type="project" value="UniProtKB-UniRule"/>
</dbReference>
<evidence type="ECO:0000313" key="21">
    <source>
        <dbReference type="EMBL" id="MST82029.1"/>
    </source>
</evidence>
<accession>A0A7X2TN83</accession>
<dbReference type="SUPFAM" id="SSF51984">
    <property type="entry name" value="MurCD N-terminal domain"/>
    <property type="match status" value="1"/>
</dbReference>
<dbReference type="InterPro" id="IPR036615">
    <property type="entry name" value="Mur_ligase_C_dom_sf"/>
</dbReference>
<evidence type="ECO:0000256" key="4">
    <source>
        <dbReference type="ARBA" id="ARBA00010416"/>
    </source>
</evidence>
<keyword evidence="12 17" id="KW-0573">Peptidoglycan synthesis</keyword>
<dbReference type="PANTHER" id="PTHR43692">
    <property type="entry name" value="UDP-N-ACETYLMURAMOYLALANINE--D-GLUTAMATE LIGASE"/>
    <property type="match status" value="1"/>
</dbReference>
<evidence type="ECO:0000256" key="3">
    <source>
        <dbReference type="ARBA" id="ARBA00004752"/>
    </source>
</evidence>
<proteinExistence type="inferred from homology"/>
<dbReference type="GO" id="GO:0008360">
    <property type="term" value="P:regulation of cell shape"/>
    <property type="evidence" value="ECO:0007669"/>
    <property type="project" value="UniProtKB-KW"/>
</dbReference>
<dbReference type="Pfam" id="PF08245">
    <property type="entry name" value="Mur_ligase_M"/>
    <property type="match status" value="1"/>
</dbReference>
<evidence type="ECO:0000256" key="2">
    <source>
        <dbReference type="ARBA" id="ARBA00004496"/>
    </source>
</evidence>
<keyword evidence="17 18" id="KW-0131">Cell cycle</keyword>
<dbReference type="UniPathway" id="UPA00219"/>
<comment type="caution">
    <text evidence="21">The sequence shown here is derived from an EMBL/GenBank/DDBJ whole genome shotgun (WGS) entry which is preliminary data.</text>
</comment>
<dbReference type="InterPro" id="IPR013221">
    <property type="entry name" value="Mur_ligase_cen"/>
</dbReference>
<dbReference type="GO" id="GO:0051301">
    <property type="term" value="P:cell division"/>
    <property type="evidence" value="ECO:0007669"/>
    <property type="project" value="UniProtKB-KW"/>
</dbReference>
<dbReference type="InterPro" id="IPR004101">
    <property type="entry name" value="Mur_ligase_C"/>
</dbReference>
<sequence>MDFRKKKVLVFGSGKSGIGAASLLLQTGADPVIYDGNEKADAGAIHQKLREALQTAAQSGSPAASGAEKGLLRADSVPVILGKLPEDEIGSLDLVVMSPGVPCDIPEVEAFRAHGIPVWGEVELAYRCGKGKILAVTGTNGKTTTTTLLGEIMKSFYPEVYVVGNIGAPYTDAALRQSDSAWTVAEISSFQLETIEQFHPAASAITNITEDHLNRHHTMEEYIRVKERIAENQTEEDLCVLNYEDPVLREFGEKTRVPVLYFSSRRVLEKGIYLEGDTIRISDGKTVRDIAKTGDLQLLGLHNYENIMVAAAMALHAGVPMEKVAETICAFRGVAHRIEYVTEINGVRYYNDSKGTNPDAAIKGIEAMNRPTLLIGGGFDKESSYEDWIGHFNGKVKFFALIGQTREKIAKAAVSCGFPKDRIAFYENLEQAVYACAEHAAPGDAVLLSPACASWGQFDNYEQRGDMFKEYVHTLERNS</sequence>
<dbReference type="InterPro" id="IPR005762">
    <property type="entry name" value="MurD"/>
</dbReference>
<keyword evidence="10 17" id="KW-0067">ATP-binding</keyword>
<comment type="catalytic activity">
    <reaction evidence="16 17 18">
        <text>UDP-N-acetyl-alpha-D-muramoyl-L-alanine + D-glutamate + ATP = UDP-N-acetyl-alpha-D-muramoyl-L-alanyl-D-glutamate + ADP + phosphate + H(+)</text>
        <dbReference type="Rhea" id="RHEA:16429"/>
        <dbReference type="ChEBI" id="CHEBI:15378"/>
        <dbReference type="ChEBI" id="CHEBI:29986"/>
        <dbReference type="ChEBI" id="CHEBI:30616"/>
        <dbReference type="ChEBI" id="CHEBI:43474"/>
        <dbReference type="ChEBI" id="CHEBI:83898"/>
        <dbReference type="ChEBI" id="CHEBI:83900"/>
        <dbReference type="ChEBI" id="CHEBI:456216"/>
        <dbReference type="EC" id="6.3.2.9"/>
    </reaction>
</comment>
<name>A0A7X2TN83_9FIRM</name>
<comment type="similarity">
    <text evidence="4 17">Belongs to the MurCDEF family.</text>
</comment>
<evidence type="ECO:0000313" key="22">
    <source>
        <dbReference type="Proteomes" id="UP000466864"/>
    </source>
</evidence>
<dbReference type="Proteomes" id="UP000466864">
    <property type="component" value="Unassembled WGS sequence"/>
</dbReference>
<evidence type="ECO:0000256" key="11">
    <source>
        <dbReference type="ARBA" id="ARBA00022960"/>
    </source>
</evidence>
<comment type="function">
    <text evidence="1 17 18">Cell wall formation. Catalyzes the addition of glutamate to the nucleotide precursor UDP-N-acetylmuramoyl-L-alanine (UMA).</text>
</comment>
<keyword evidence="17 18" id="KW-0132">Cell division</keyword>
<keyword evidence="22" id="KW-1185">Reference proteome</keyword>
<dbReference type="RefSeq" id="WP_154457944.1">
    <property type="nucleotide sequence ID" value="NZ_VUMV01000004.1"/>
</dbReference>
<evidence type="ECO:0000256" key="12">
    <source>
        <dbReference type="ARBA" id="ARBA00022984"/>
    </source>
</evidence>
<dbReference type="SUPFAM" id="SSF53623">
    <property type="entry name" value="MurD-like peptide ligases, catalytic domain"/>
    <property type="match status" value="1"/>
</dbReference>
<reference evidence="21 22" key="1">
    <citation type="submission" date="2019-08" db="EMBL/GenBank/DDBJ databases">
        <title>In-depth cultivation of the pig gut microbiome towards novel bacterial diversity and tailored functional studies.</title>
        <authorList>
            <person name="Wylensek D."/>
            <person name="Hitch T.C.A."/>
            <person name="Clavel T."/>
        </authorList>
    </citation>
    <scope>NUCLEOTIDE SEQUENCE [LARGE SCALE GENOMIC DNA]</scope>
    <source>
        <strain evidence="21 22">Oil+RF-744-WCA-WT-13</strain>
    </source>
</reference>
<dbReference type="Gene3D" id="3.40.1190.10">
    <property type="entry name" value="Mur-like, catalytic domain"/>
    <property type="match status" value="1"/>
</dbReference>
<evidence type="ECO:0000256" key="1">
    <source>
        <dbReference type="ARBA" id="ARBA00002734"/>
    </source>
</evidence>
<dbReference type="NCBIfam" id="TIGR01087">
    <property type="entry name" value="murD"/>
    <property type="match status" value="1"/>
</dbReference>
<evidence type="ECO:0000256" key="17">
    <source>
        <dbReference type="HAMAP-Rule" id="MF_00639"/>
    </source>
</evidence>
<dbReference type="Pfam" id="PF21799">
    <property type="entry name" value="MurD-like_N"/>
    <property type="match status" value="1"/>
</dbReference>
<feature type="domain" description="Mur ligase central" evidence="20">
    <location>
        <begin position="136"/>
        <end position="314"/>
    </location>
</feature>
<evidence type="ECO:0000256" key="5">
    <source>
        <dbReference type="ARBA" id="ARBA00012212"/>
    </source>
</evidence>
<evidence type="ECO:0000256" key="7">
    <source>
        <dbReference type="ARBA" id="ARBA00022490"/>
    </source>
</evidence>
<dbReference type="Pfam" id="PF02875">
    <property type="entry name" value="Mur_ligase_C"/>
    <property type="match status" value="1"/>
</dbReference>
<evidence type="ECO:0000256" key="18">
    <source>
        <dbReference type="RuleBase" id="RU003664"/>
    </source>
</evidence>
<dbReference type="EMBL" id="VUMV01000004">
    <property type="protein sequence ID" value="MST82029.1"/>
    <property type="molecule type" value="Genomic_DNA"/>
</dbReference>
<evidence type="ECO:0000256" key="6">
    <source>
        <dbReference type="ARBA" id="ARBA00015655"/>
    </source>
</evidence>
<dbReference type="Gene3D" id="3.90.190.20">
    <property type="entry name" value="Mur ligase, C-terminal domain"/>
    <property type="match status" value="1"/>
</dbReference>
<keyword evidence="11 17" id="KW-0133">Cell shape</keyword>
<dbReference type="AlphaFoldDB" id="A0A7X2TN83"/>
<evidence type="ECO:0000256" key="9">
    <source>
        <dbReference type="ARBA" id="ARBA00022741"/>
    </source>
</evidence>
<evidence type="ECO:0000259" key="19">
    <source>
        <dbReference type="Pfam" id="PF02875"/>
    </source>
</evidence>
<dbReference type="GO" id="GO:0071555">
    <property type="term" value="P:cell wall organization"/>
    <property type="evidence" value="ECO:0007669"/>
    <property type="project" value="UniProtKB-KW"/>
</dbReference>
<dbReference type="GO" id="GO:0005737">
    <property type="term" value="C:cytoplasm"/>
    <property type="evidence" value="ECO:0007669"/>
    <property type="project" value="UniProtKB-SubCell"/>
</dbReference>
<protein>
    <recommendedName>
        <fullName evidence="6 17">UDP-N-acetylmuramoylalanine--D-glutamate ligase</fullName>
        <ecNumber evidence="5 17">6.3.2.9</ecNumber>
    </recommendedName>
    <alternativeName>
        <fullName evidence="15 17">D-glutamic acid-adding enzyme</fullName>
    </alternativeName>
    <alternativeName>
        <fullName evidence="14 17">UDP-N-acetylmuramoyl-L-alanyl-D-glutamate synthetase</fullName>
    </alternativeName>
</protein>
<comment type="pathway">
    <text evidence="3 17 18">Cell wall biogenesis; peptidoglycan biosynthesis.</text>
</comment>
<feature type="binding site" evidence="17">
    <location>
        <begin position="138"/>
        <end position="144"/>
    </location>
    <ligand>
        <name>ATP</name>
        <dbReference type="ChEBI" id="CHEBI:30616"/>
    </ligand>
</feature>
<evidence type="ECO:0000256" key="10">
    <source>
        <dbReference type="ARBA" id="ARBA00022840"/>
    </source>
</evidence>
<evidence type="ECO:0000256" key="16">
    <source>
        <dbReference type="ARBA" id="ARBA00047632"/>
    </source>
</evidence>
<dbReference type="InterPro" id="IPR036565">
    <property type="entry name" value="Mur-like_cat_sf"/>
</dbReference>
<keyword evidence="8 17" id="KW-0436">Ligase</keyword>
<keyword evidence="9 17" id="KW-0547">Nucleotide-binding</keyword>